<organism evidence="11 12">
    <name type="scientific">Haplochromis burtoni</name>
    <name type="common">Burton's mouthbrooder</name>
    <name type="synonym">Chromis burtoni</name>
    <dbReference type="NCBI Taxonomy" id="8153"/>
    <lineage>
        <taxon>Eukaryota</taxon>
        <taxon>Metazoa</taxon>
        <taxon>Chordata</taxon>
        <taxon>Craniata</taxon>
        <taxon>Vertebrata</taxon>
        <taxon>Euteleostomi</taxon>
        <taxon>Actinopterygii</taxon>
        <taxon>Neopterygii</taxon>
        <taxon>Teleostei</taxon>
        <taxon>Neoteleostei</taxon>
        <taxon>Acanthomorphata</taxon>
        <taxon>Ovalentaria</taxon>
        <taxon>Cichlomorphae</taxon>
        <taxon>Cichliformes</taxon>
        <taxon>Cichlidae</taxon>
        <taxon>African cichlids</taxon>
        <taxon>Pseudocrenilabrinae</taxon>
        <taxon>Haplochromini</taxon>
        <taxon>Haplochromis</taxon>
    </lineage>
</organism>
<dbReference type="InterPro" id="IPR036915">
    <property type="entry name" value="Cyclin-like_sf"/>
</dbReference>
<evidence type="ECO:0000256" key="1">
    <source>
        <dbReference type="ARBA" id="ARBA00004123"/>
    </source>
</evidence>
<comment type="similarity">
    <text evidence="2">Belongs to the cyclin family. Cyclin C subfamily.</text>
</comment>
<dbReference type="Gene3D" id="1.10.472.10">
    <property type="entry name" value="Cyclin-like"/>
    <property type="match status" value="2"/>
</dbReference>
<dbReference type="GeneTree" id="ENSGT00940000155759"/>
<dbReference type="SMART" id="SM00385">
    <property type="entry name" value="CYCLIN"/>
    <property type="match status" value="1"/>
</dbReference>
<dbReference type="InterPro" id="IPR043198">
    <property type="entry name" value="Cyclin/Ssn8"/>
</dbReference>
<name>A0A3Q3CTH0_HAPBU</name>
<keyword evidence="7" id="KW-0539">Nucleus</keyword>
<feature type="domain" description="Cyclin-like" evidence="10">
    <location>
        <begin position="42"/>
        <end position="146"/>
    </location>
</feature>
<evidence type="ECO:0000256" key="5">
    <source>
        <dbReference type="ARBA" id="ARBA00023127"/>
    </source>
</evidence>
<evidence type="ECO:0000256" key="9">
    <source>
        <dbReference type="SAM" id="MobiDB-lite"/>
    </source>
</evidence>
<sequence>MAVHRGPSTKWLFTREQLENTPSRRCGIEADKELAYRQQAANLIQEIGQRLNVSQLIINTAIVYMHRFYMIHSFTKFNRNIISQTTLFLAAKVEEQPRKLEHVIKIAHAWINPQDPPLDTKSNVSFEITVDHPHTDVVRCSQLVRGITFFLTSSKDLAQTSYYMATNSLHLTTFCLQYRPTVVACVCIHLACKWSKWEIPVSTDGKHWWEYVDRTVTLQLLNELTHEFLQILEKTPSKLKRIRNWRAIQAAKKPKTDGSTGDTAFQGTSLESLPGVTNSFFPSASDSTDMPNLNTITTPFTSYQPLNDQSKACGYDQFSQPAHSDFTLVKPKHKAAGGTSSELAVNTAAFSRPQKVLTLEKYREKHAAELALQNGVKEEPSTDVYTPPPLSSHHHKKRSQPQQASQPGDRKEKPSSKKPRLAASYAENGSATSEELKMRIKVSSERHGSSEQGGALPGKDKHREHSSHRHSKHSHSHNHHHHHHHHHHHSSKSSRTSKGSLSSSHYSDSNQRMMEHHGHDGTNGMLTSNGQHTDYKDTFDMLDSLLSAQGMNL</sequence>
<dbReference type="Pfam" id="PF21797">
    <property type="entry name" value="CycT2-like_C"/>
    <property type="match status" value="1"/>
</dbReference>
<feature type="compositionally biased region" description="Basic residues" evidence="9">
    <location>
        <begin position="464"/>
        <end position="492"/>
    </location>
</feature>
<protein>
    <submittedName>
        <fullName evidence="11">Cyclin T2b</fullName>
    </submittedName>
</protein>
<dbReference type="Proteomes" id="UP000264840">
    <property type="component" value="Unplaced"/>
</dbReference>
<dbReference type="GO" id="GO:0016538">
    <property type="term" value="F:cyclin-dependent protein serine/threonine kinase regulator activity"/>
    <property type="evidence" value="ECO:0007669"/>
    <property type="project" value="InterPro"/>
</dbReference>
<feature type="compositionally biased region" description="Low complexity" evidence="9">
    <location>
        <begin position="493"/>
        <end position="505"/>
    </location>
</feature>
<dbReference type="GO" id="GO:0006357">
    <property type="term" value="P:regulation of transcription by RNA polymerase II"/>
    <property type="evidence" value="ECO:0007669"/>
    <property type="project" value="InterPro"/>
</dbReference>
<reference evidence="11" key="1">
    <citation type="submission" date="2025-08" db="UniProtKB">
        <authorList>
            <consortium name="Ensembl"/>
        </authorList>
    </citation>
    <scope>IDENTIFICATION</scope>
</reference>
<evidence type="ECO:0000313" key="11">
    <source>
        <dbReference type="Ensembl" id="ENSHBUP00000030338.1"/>
    </source>
</evidence>
<dbReference type="PANTHER" id="PTHR10026">
    <property type="entry name" value="CYCLIN"/>
    <property type="match status" value="1"/>
</dbReference>
<evidence type="ECO:0000256" key="7">
    <source>
        <dbReference type="ARBA" id="ARBA00023242"/>
    </source>
</evidence>
<keyword evidence="6" id="KW-0804">Transcription</keyword>
<dbReference type="GO" id="GO:0005634">
    <property type="term" value="C:nucleus"/>
    <property type="evidence" value="ECO:0007669"/>
    <property type="project" value="UniProtKB-SubCell"/>
</dbReference>
<evidence type="ECO:0000256" key="6">
    <source>
        <dbReference type="ARBA" id="ARBA00023163"/>
    </source>
</evidence>
<dbReference type="InterPro" id="IPR006671">
    <property type="entry name" value="Cyclin_N"/>
</dbReference>
<evidence type="ECO:0000256" key="8">
    <source>
        <dbReference type="RuleBase" id="RU000383"/>
    </source>
</evidence>
<feature type="compositionally biased region" description="Basic and acidic residues" evidence="9">
    <location>
        <begin position="434"/>
        <end position="449"/>
    </location>
</feature>
<dbReference type="AlphaFoldDB" id="A0A3Q3CTH0"/>
<dbReference type="SUPFAM" id="SSF47954">
    <property type="entry name" value="Cyclin-like"/>
    <property type="match status" value="2"/>
</dbReference>
<evidence type="ECO:0000256" key="3">
    <source>
        <dbReference type="ARBA" id="ARBA00022553"/>
    </source>
</evidence>
<dbReference type="Ensembl" id="ENSHBUT00000021266.1">
    <property type="protein sequence ID" value="ENSHBUP00000030338.1"/>
    <property type="gene ID" value="ENSHBUG00000015447.1"/>
</dbReference>
<reference evidence="11" key="2">
    <citation type="submission" date="2025-09" db="UniProtKB">
        <authorList>
            <consortium name="Ensembl"/>
        </authorList>
    </citation>
    <scope>IDENTIFICATION</scope>
</reference>
<dbReference type="InterPro" id="IPR013763">
    <property type="entry name" value="Cyclin-like_dom"/>
</dbReference>
<proteinExistence type="inferred from homology"/>
<keyword evidence="5 8" id="KW-0195">Cyclin</keyword>
<evidence type="ECO:0000259" key="10">
    <source>
        <dbReference type="SMART" id="SM00385"/>
    </source>
</evidence>
<keyword evidence="4" id="KW-0805">Transcription regulation</keyword>
<feature type="region of interest" description="Disordered" evidence="9">
    <location>
        <begin position="371"/>
        <end position="531"/>
    </location>
</feature>
<evidence type="ECO:0000256" key="2">
    <source>
        <dbReference type="ARBA" id="ARBA00008638"/>
    </source>
</evidence>
<keyword evidence="12" id="KW-1185">Reference proteome</keyword>
<comment type="subcellular location">
    <subcellularLocation>
        <location evidence="1">Nucleus</location>
    </subcellularLocation>
</comment>
<dbReference type="FunFam" id="1.10.472.10:FF:000004">
    <property type="entry name" value="Cyclin T2"/>
    <property type="match status" value="1"/>
</dbReference>
<dbReference type="Pfam" id="PF00134">
    <property type="entry name" value="Cyclin_N"/>
    <property type="match status" value="1"/>
</dbReference>
<evidence type="ECO:0000256" key="4">
    <source>
        <dbReference type="ARBA" id="ARBA00023015"/>
    </source>
</evidence>
<evidence type="ECO:0000313" key="12">
    <source>
        <dbReference type="Proteomes" id="UP000264840"/>
    </source>
</evidence>
<keyword evidence="3" id="KW-0597">Phosphoprotein</keyword>
<accession>A0A3Q3CTH0</accession>